<keyword evidence="4 7" id="KW-0472">Membrane</keyword>
<comment type="subcellular location">
    <subcellularLocation>
        <location evidence="1">Membrane</location>
    </subcellularLocation>
</comment>
<dbReference type="InterPro" id="IPR007656">
    <property type="entry name" value="GTD-bd"/>
</dbReference>
<evidence type="ECO:0000313" key="9">
    <source>
        <dbReference type="EMBL" id="KAK6161769.1"/>
    </source>
</evidence>
<feature type="region of interest" description="Disordered" evidence="6">
    <location>
        <begin position="144"/>
        <end position="174"/>
    </location>
</feature>
<feature type="coiled-coil region" evidence="5">
    <location>
        <begin position="293"/>
        <end position="323"/>
    </location>
</feature>
<keyword evidence="5" id="KW-0175">Coiled coil</keyword>
<comment type="caution">
    <text evidence="9">The sequence shown here is derived from an EMBL/GenBank/DDBJ whole genome shotgun (WGS) entry which is preliminary data.</text>
</comment>
<dbReference type="EMBL" id="JABTTQ020000003">
    <property type="protein sequence ID" value="KAK6161769.1"/>
    <property type="molecule type" value="Genomic_DNA"/>
</dbReference>
<accession>A0ABR0XRL0</accession>
<evidence type="ECO:0000256" key="4">
    <source>
        <dbReference type="ARBA" id="ARBA00023136"/>
    </source>
</evidence>
<dbReference type="Pfam" id="PF04576">
    <property type="entry name" value="Zein-binding"/>
    <property type="match status" value="1"/>
</dbReference>
<keyword evidence="3 7" id="KW-1133">Transmembrane helix</keyword>
<evidence type="ECO:0000259" key="8">
    <source>
        <dbReference type="PROSITE" id="PS51775"/>
    </source>
</evidence>
<evidence type="ECO:0000256" key="7">
    <source>
        <dbReference type="SAM" id="Phobius"/>
    </source>
</evidence>
<feature type="transmembrane region" description="Helical" evidence="7">
    <location>
        <begin position="21"/>
        <end position="46"/>
    </location>
</feature>
<feature type="compositionally biased region" description="Basic residues" evidence="6">
    <location>
        <begin position="156"/>
        <end position="166"/>
    </location>
</feature>
<keyword evidence="10" id="KW-1185">Reference proteome</keyword>
<name>A0ABR0XRL0_REHGL</name>
<dbReference type="PANTHER" id="PTHR31422:SF3">
    <property type="entry name" value="GTD-BINDING DOMAIN-CONTAINING PROTEIN"/>
    <property type="match status" value="1"/>
</dbReference>
<proteinExistence type="predicted"/>
<dbReference type="PROSITE" id="PS51775">
    <property type="entry name" value="GTD_BINDING"/>
    <property type="match status" value="1"/>
</dbReference>
<gene>
    <name evidence="9" type="ORF">DH2020_005150</name>
</gene>
<evidence type="ECO:0000256" key="3">
    <source>
        <dbReference type="ARBA" id="ARBA00022989"/>
    </source>
</evidence>
<dbReference type="Proteomes" id="UP001318860">
    <property type="component" value="Unassembled WGS sequence"/>
</dbReference>
<evidence type="ECO:0000256" key="2">
    <source>
        <dbReference type="ARBA" id="ARBA00022692"/>
    </source>
</evidence>
<dbReference type="PANTHER" id="PTHR31422">
    <property type="entry name" value="BNAANNG28530D PROTEIN"/>
    <property type="match status" value="1"/>
</dbReference>
<protein>
    <recommendedName>
        <fullName evidence="8">GTD-binding domain-containing protein</fullName>
    </recommendedName>
</protein>
<reference evidence="9 10" key="1">
    <citation type="journal article" date="2021" name="Comput. Struct. Biotechnol. J.">
        <title>De novo genome assembly of the potent medicinal plant Rehmannia glutinosa using nanopore technology.</title>
        <authorList>
            <person name="Ma L."/>
            <person name="Dong C."/>
            <person name="Song C."/>
            <person name="Wang X."/>
            <person name="Zheng X."/>
            <person name="Niu Y."/>
            <person name="Chen S."/>
            <person name="Feng W."/>
        </authorList>
    </citation>
    <scope>NUCLEOTIDE SEQUENCE [LARGE SCALE GENOMIC DNA]</scope>
    <source>
        <strain evidence="9">DH-2019</strain>
    </source>
</reference>
<evidence type="ECO:0000256" key="6">
    <source>
        <dbReference type="SAM" id="MobiDB-lite"/>
    </source>
</evidence>
<sequence>MACEAVQMWSLSGLVAAFLDLSIAYLLLCGSAVAYLASTFLGFFGLNLPCPCDGMFLNIHGKIFCLNTLLLDFPTQKVSDVQLCVKQKFPFSDPTKHEYSIVGDNCVNGILEIEGEASCSSSVSDARRSVDLVRKDMSGKGGKYDMKGKGVISNRPRSRLRNRKGGVAHGKYSSVSSYDPPVQDVLGGNGFIEGSSLPVDNAEAHYLESPKKIGMRQRSITDVEMNHFPDADLHKKKIHIEELQDNPQGVQTFSGDERNAVRHLEQTLEEERIARAALYIELEKERSAAASAADEAMAMILRLQEEKASIEMEARQYQRILEEKSVYDAEEMNILKEMLVRREMEKHFLEKEVEAYRQMFSEGNEQLAGDGSDKSDEFPIRCAEKIIVTCNGTETIDPSYDPSLKNEAKDAFLDSSSSCDNMLDKDPHVYDVHIIGDGINSCSETNVDRNEHLSVSSSSKFREKNSVPLEAVAKGVGFITDYQRSSSEITCGLPPIKPRSLSCLSEQRTSSLSAVDSEMLKIDVEVGRLRERLKLVQEGREKLSLSAEGRERGNIQLKLLEEIARQVQEIRQLTDPGKALRQVSLPLPTSKDIVDIHAYYPRKGGVEVCLPDYREALKDDMLREAVFVVHDV</sequence>
<evidence type="ECO:0000256" key="1">
    <source>
        <dbReference type="ARBA" id="ARBA00004370"/>
    </source>
</evidence>
<evidence type="ECO:0000256" key="5">
    <source>
        <dbReference type="SAM" id="Coils"/>
    </source>
</evidence>
<evidence type="ECO:0000313" key="10">
    <source>
        <dbReference type="Proteomes" id="UP001318860"/>
    </source>
</evidence>
<organism evidence="9 10">
    <name type="scientific">Rehmannia glutinosa</name>
    <name type="common">Chinese foxglove</name>
    <dbReference type="NCBI Taxonomy" id="99300"/>
    <lineage>
        <taxon>Eukaryota</taxon>
        <taxon>Viridiplantae</taxon>
        <taxon>Streptophyta</taxon>
        <taxon>Embryophyta</taxon>
        <taxon>Tracheophyta</taxon>
        <taxon>Spermatophyta</taxon>
        <taxon>Magnoliopsida</taxon>
        <taxon>eudicotyledons</taxon>
        <taxon>Gunneridae</taxon>
        <taxon>Pentapetalae</taxon>
        <taxon>asterids</taxon>
        <taxon>lamiids</taxon>
        <taxon>Lamiales</taxon>
        <taxon>Orobanchaceae</taxon>
        <taxon>Rehmannieae</taxon>
        <taxon>Rehmannia</taxon>
    </lineage>
</organism>
<feature type="domain" description="GTD-binding" evidence="8">
    <location>
        <begin position="259"/>
        <end position="357"/>
    </location>
</feature>
<keyword evidence="2 7" id="KW-0812">Transmembrane</keyword>